<dbReference type="PROSITE" id="PS50238">
    <property type="entry name" value="RHOGAP"/>
    <property type="match status" value="1"/>
</dbReference>
<gene>
    <name evidence="3" type="ORF">LAMO00422_LOCUS15211</name>
</gene>
<organism evidence="3">
    <name type="scientific">Amorphochlora amoebiformis</name>
    <dbReference type="NCBI Taxonomy" id="1561963"/>
    <lineage>
        <taxon>Eukaryota</taxon>
        <taxon>Sar</taxon>
        <taxon>Rhizaria</taxon>
        <taxon>Cercozoa</taxon>
        <taxon>Chlorarachniophyceae</taxon>
        <taxon>Amorphochlora</taxon>
    </lineage>
</organism>
<dbReference type="InterPro" id="IPR000198">
    <property type="entry name" value="RhoGAP_dom"/>
</dbReference>
<evidence type="ECO:0000313" key="3">
    <source>
        <dbReference type="EMBL" id="CAD8456265.1"/>
    </source>
</evidence>
<feature type="region of interest" description="Disordered" evidence="1">
    <location>
        <begin position="128"/>
        <end position="221"/>
    </location>
</feature>
<feature type="compositionally biased region" description="Low complexity" evidence="1">
    <location>
        <begin position="253"/>
        <end position="269"/>
    </location>
</feature>
<dbReference type="GO" id="GO:0007165">
    <property type="term" value="P:signal transduction"/>
    <property type="evidence" value="ECO:0007669"/>
    <property type="project" value="InterPro"/>
</dbReference>
<name>A0A7S0DLU9_9EUKA</name>
<feature type="domain" description="Rho-GAP" evidence="2">
    <location>
        <begin position="1"/>
        <end position="53"/>
    </location>
</feature>
<reference evidence="3" key="1">
    <citation type="submission" date="2021-01" db="EMBL/GenBank/DDBJ databases">
        <authorList>
            <person name="Corre E."/>
            <person name="Pelletier E."/>
            <person name="Niang G."/>
            <person name="Scheremetjew M."/>
            <person name="Finn R."/>
            <person name="Kale V."/>
            <person name="Holt S."/>
            <person name="Cochrane G."/>
            <person name="Meng A."/>
            <person name="Brown T."/>
            <person name="Cohen L."/>
        </authorList>
    </citation>
    <scope>NUCLEOTIDE SEQUENCE</scope>
    <source>
        <strain evidence="3">CCMP2058</strain>
    </source>
</reference>
<dbReference type="EMBL" id="HBEM01022324">
    <property type="protein sequence ID" value="CAD8456265.1"/>
    <property type="molecule type" value="Transcribed_RNA"/>
</dbReference>
<feature type="compositionally biased region" description="Basic and acidic residues" evidence="1">
    <location>
        <begin position="148"/>
        <end position="160"/>
    </location>
</feature>
<sequence>MSDVNKMLPKNLAVCWAPTLMRSENPNDPSAMADIPKTISSTEALIEHCEKIFGMADFLEPEIYGSDIAPAQTVTDEARIIASPKFNDSAAAITEEPLKITTSMEQLPKAGSSMGTLDSAVIESLEAQVETTEPLPQARHASISKGSVHSDDVVAPREEPSTPADVAPEDRKLVLNSEVSDKSSQPTPPRDADPSPSDGITPNKLVRNGSKRFNFPLPGAPVTKASIDKARMGQAALRGDLVSALRRRQTQGSRSSLHSESGSSIVSPNNRRRLPPPPPPRGKKKSSDTSTSNPAMKVSAPDKNDTKE</sequence>
<dbReference type="AlphaFoldDB" id="A0A7S0DLU9"/>
<evidence type="ECO:0000256" key="1">
    <source>
        <dbReference type="SAM" id="MobiDB-lite"/>
    </source>
</evidence>
<evidence type="ECO:0000259" key="2">
    <source>
        <dbReference type="PROSITE" id="PS50238"/>
    </source>
</evidence>
<dbReference type="SUPFAM" id="SSF48350">
    <property type="entry name" value="GTPase activation domain, GAP"/>
    <property type="match status" value="1"/>
</dbReference>
<protein>
    <recommendedName>
        <fullName evidence="2">Rho-GAP domain-containing protein</fullName>
    </recommendedName>
</protein>
<proteinExistence type="predicted"/>
<dbReference type="InterPro" id="IPR008936">
    <property type="entry name" value="Rho_GTPase_activation_prot"/>
</dbReference>
<accession>A0A7S0DLU9</accession>
<feature type="region of interest" description="Disordered" evidence="1">
    <location>
        <begin position="245"/>
        <end position="308"/>
    </location>
</feature>
<dbReference type="Gene3D" id="1.10.555.10">
    <property type="entry name" value="Rho GTPase activation protein"/>
    <property type="match status" value="1"/>
</dbReference>